<reference evidence="1 4" key="2">
    <citation type="submission" date="2019-06" db="EMBL/GenBank/DDBJ databases">
        <title>Whole genome shotgun sequence of Brevibacillus formosus NBRC 15716.</title>
        <authorList>
            <person name="Hosoyama A."/>
            <person name="Uohara A."/>
            <person name="Ohji S."/>
            <person name="Ichikawa N."/>
        </authorList>
    </citation>
    <scope>NUCLEOTIDE SEQUENCE [LARGE SCALE GENOMIC DNA]</scope>
    <source>
        <strain evidence="1 4">NBRC 15716</strain>
    </source>
</reference>
<evidence type="ECO:0000313" key="4">
    <source>
        <dbReference type="Proteomes" id="UP000319498"/>
    </source>
</evidence>
<dbReference type="EMBL" id="LDCN01000001">
    <property type="protein sequence ID" value="KLI00608.1"/>
    <property type="molecule type" value="Genomic_DNA"/>
</dbReference>
<evidence type="ECO:0000313" key="3">
    <source>
        <dbReference type="Proteomes" id="UP000035218"/>
    </source>
</evidence>
<comment type="caution">
    <text evidence="2">The sequence shown here is derived from an EMBL/GenBank/DDBJ whole genome shotgun (WGS) entry which is preliminary data.</text>
</comment>
<dbReference type="InterPro" id="IPR008928">
    <property type="entry name" value="6-hairpin_glycosidase_sf"/>
</dbReference>
<proteinExistence type="predicted"/>
<dbReference type="SUPFAM" id="SSF48208">
    <property type="entry name" value="Six-hairpin glycosidases"/>
    <property type="match status" value="1"/>
</dbReference>
<keyword evidence="4" id="KW-1185">Reference proteome</keyword>
<name>A0A837KSJ9_9BACL</name>
<dbReference type="OrthoDB" id="8880998at2"/>
<dbReference type="GO" id="GO:0005975">
    <property type="term" value="P:carbohydrate metabolic process"/>
    <property type="evidence" value="ECO:0007669"/>
    <property type="project" value="InterPro"/>
</dbReference>
<dbReference type="RefSeq" id="WP_047067616.1">
    <property type="nucleotide sequence ID" value="NZ_BJOL01000012.1"/>
</dbReference>
<dbReference type="AlphaFoldDB" id="A0A837KSJ9"/>
<dbReference type="EMBL" id="BJOL01000012">
    <property type="protein sequence ID" value="GED58005.1"/>
    <property type="molecule type" value="Genomic_DNA"/>
</dbReference>
<dbReference type="GeneID" id="87583739"/>
<protein>
    <submittedName>
        <fullName evidence="2">Uncharacterized protein</fullName>
    </submittedName>
</protein>
<dbReference type="Proteomes" id="UP000035218">
    <property type="component" value="Unassembled WGS sequence"/>
</dbReference>
<sequence>MEKWMQEMTLNQTRFLLSCQLPSGTFRLGPQRDQINPYFTNLGIISLVRMKEVEAVRGHLDWYLQNLNADGYINDFRLEQGKEIDTGTNDSEDSYHTTYFSLLAEWIRATGHIEWLHANHATLLSLLRAVARLQQKDGLTWAKHSYRVKYLMDNCEVAKGLADASYLFSLIGDVEAAEEAASRAKACELGISGMYSRIRKSYAMYDRTYPGWRKWYPDVTSQAFPIVYSMTDVNTASLLYQRITDTFPHFDTFQTGDLYPWMTMGVCAQLMGDKTRVKTMLVTATDLYIHGPRYPYWLIQDAGRYIELLLDVDPWGSDKSCSTQR</sequence>
<reference evidence="2 3" key="1">
    <citation type="submission" date="2015-05" db="EMBL/GenBank/DDBJ databases">
        <title>Genome sequencing project for genomic taxonomy and phylogenomics of Bacillus-like bacteria.</title>
        <authorList>
            <person name="Liu B."/>
            <person name="Wang J."/>
            <person name="Zhu Y."/>
            <person name="Liu G."/>
            <person name="Chen Q."/>
            <person name="Chen Z."/>
            <person name="Lan J."/>
            <person name="Che J."/>
            <person name="Ge C."/>
            <person name="Shi H."/>
            <person name="Pan Z."/>
            <person name="Liu X."/>
        </authorList>
    </citation>
    <scope>NUCLEOTIDE SEQUENCE [LARGE SCALE GENOMIC DNA]</scope>
    <source>
        <strain evidence="2 3">DSM 9885</strain>
    </source>
</reference>
<organism evidence="2 3">
    <name type="scientific">Brevibacillus formosus</name>
    <dbReference type="NCBI Taxonomy" id="54913"/>
    <lineage>
        <taxon>Bacteria</taxon>
        <taxon>Bacillati</taxon>
        <taxon>Bacillota</taxon>
        <taxon>Bacilli</taxon>
        <taxon>Bacillales</taxon>
        <taxon>Paenibacillaceae</taxon>
        <taxon>Brevibacillus</taxon>
    </lineage>
</organism>
<dbReference type="InterPro" id="IPR012341">
    <property type="entry name" value="6hp_glycosidase-like_sf"/>
</dbReference>
<evidence type="ECO:0000313" key="1">
    <source>
        <dbReference type="EMBL" id="GED58005.1"/>
    </source>
</evidence>
<dbReference type="Proteomes" id="UP000319498">
    <property type="component" value="Unassembled WGS sequence"/>
</dbReference>
<gene>
    <name evidence="2" type="ORF">AA984_01480</name>
    <name evidence="1" type="ORF">BFO01nite_21370</name>
</gene>
<accession>A0A837KSJ9</accession>
<evidence type="ECO:0000313" key="2">
    <source>
        <dbReference type="EMBL" id="KLI00608.1"/>
    </source>
</evidence>
<dbReference type="Gene3D" id="1.50.10.10">
    <property type="match status" value="1"/>
</dbReference>